<sequence>MRVFMLQAALLLSLSGCGLVSNTSPWNERCSAPKTTSNGMLAIKDGETLKCQIRVFTSNMGCSEKFTNAQGDDGLACTNSEGKGAIFFFDNNGVLKSHEFLSK</sequence>
<dbReference type="EMBL" id="LS483426">
    <property type="protein sequence ID" value="SQH24653.1"/>
    <property type="molecule type" value="Genomic_DNA"/>
</dbReference>
<dbReference type="GeneID" id="93262153"/>
<dbReference type="KEGG" id="kki:KKKWG1_2105"/>
<protein>
    <recommendedName>
        <fullName evidence="4">Lipoprotein</fullName>
    </recommendedName>
</protein>
<gene>
    <name evidence="2" type="ORF">NCTC10529_00844</name>
</gene>
<accession>A0AAX2J520</accession>
<evidence type="ECO:0008006" key="4">
    <source>
        <dbReference type="Google" id="ProtNLM"/>
    </source>
</evidence>
<proteinExistence type="predicted"/>
<feature type="chain" id="PRO_5043824964" description="Lipoprotein" evidence="1">
    <location>
        <begin position="21"/>
        <end position="103"/>
    </location>
</feature>
<evidence type="ECO:0000256" key="1">
    <source>
        <dbReference type="SAM" id="SignalP"/>
    </source>
</evidence>
<reference evidence="2 3" key="1">
    <citation type="submission" date="2018-06" db="EMBL/GenBank/DDBJ databases">
        <authorList>
            <consortium name="Pathogen Informatics"/>
            <person name="Doyle S."/>
        </authorList>
    </citation>
    <scope>NUCLEOTIDE SEQUENCE [LARGE SCALE GENOMIC DNA]</scope>
    <source>
        <strain evidence="2 3">NCTC10529</strain>
    </source>
</reference>
<dbReference type="Proteomes" id="UP000248598">
    <property type="component" value="Chromosome 1"/>
</dbReference>
<keyword evidence="1" id="KW-0732">Signal</keyword>
<evidence type="ECO:0000313" key="3">
    <source>
        <dbReference type="Proteomes" id="UP000248598"/>
    </source>
</evidence>
<dbReference type="RefSeq" id="WP_003791268.1">
    <property type="nucleotide sequence ID" value="NZ_CP045141.1"/>
</dbReference>
<organism evidence="2 3">
    <name type="scientific">Kingella kingae</name>
    <dbReference type="NCBI Taxonomy" id="504"/>
    <lineage>
        <taxon>Bacteria</taxon>
        <taxon>Pseudomonadati</taxon>
        <taxon>Pseudomonadota</taxon>
        <taxon>Betaproteobacteria</taxon>
        <taxon>Neisseriales</taxon>
        <taxon>Neisseriaceae</taxon>
        <taxon>Kingella</taxon>
    </lineage>
</organism>
<name>A0AAX2J520_KINKI</name>
<dbReference type="AlphaFoldDB" id="A0AAX2J520"/>
<feature type="signal peptide" evidence="1">
    <location>
        <begin position="1"/>
        <end position="20"/>
    </location>
</feature>
<dbReference type="PROSITE" id="PS51257">
    <property type="entry name" value="PROKAR_LIPOPROTEIN"/>
    <property type="match status" value="1"/>
</dbReference>
<evidence type="ECO:0000313" key="2">
    <source>
        <dbReference type="EMBL" id="SQH24653.1"/>
    </source>
</evidence>